<gene>
    <name evidence="1" type="ORF">E0W69_016480</name>
</gene>
<dbReference type="InterPro" id="IPR008949">
    <property type="entry name" value="Isoprenoid_synthase_dom_sf"/>
</dbReference>
<name>A0A5P2G4R2_9BACT</name>
<dbReference type="Proteomes" id="UP000292424">
    <property type="component" value="Chromosome"/>
</dbReference>
<dbReference type="RefSeq" id="WP_131331133.1">
    <property type="nucleotide sequence ID" value="NZ_CP044016.1"/>
</dbReference>
<dbReference type="SUPFAM" id="SSF48576">
    <property type="entry name" value="Terpenoid synthases"/>
    <property type="match status" value="1"/>
</dbReference>
<protein>
    <recommendedName>
        <fullName evidence="3">Class 1 isoprenoid biosynthesis enzyme</fullName>
    </recommendedName>
</protein>
<dbReference type="KEGG" id="arac:E0W69_016480"/>
<evidence type="ECO:0000313" key="1">
    <source>
        <dbReference type="EMBL" id="QES90177.1"/>
    </source>
</evidence>
<keyword evidence="2" id="KW-1185">Reference proteome</keyword>
<dbReference type="OrthoDB" id="658381at2"/>
<dbReference type="AlphaFoldDB" id="A0A5P2G4R2"/>
<sequence length="334" mass="39657">MFRKAIFSKLLAQRLSHILFLRKREYHRAVKLLHELESKFKGKIDPFTFEKIAKSYSIYVLMFADAFTQIEGRNTTEQEKMRMVHYFICSSLFDDFCDRMDFDLERLRDISFHQNTFQPQNFEEALFLYSHQFLLSEIRDQERYIQISHLLFQSQIDSFAQAELEAIPEEKLKKITEDKGGYSVLISGYYLDISMTTKLENVYFAIGSIIQIINDLFDIFKDLQEKSQTIPNKLKDVNQFENYFNSLVNQLIKNIFALQLSPKRREKLHFALMNICAFGYVAIDNLKNIQNNQTSLPDLSILARKALIVDMEKWSNIWFCIKVCYEKQWIKNIL</sequence>
<accession>A0A5P2G4R2</accession>
<reference evidence="1 2" key="1">
    <citation type="submission" date="2019-09" db="EMBL/GenBank/DDBJ databases">
        <title>Complete genome sequence of Arachidicoccus sp. B3-10 isolated from apple orchard soil.</title>
        <authorList>
            <person name="Kim H.S."/>
            <person name="Han K.-I."/>
            <person name="Suh M.K."/>
            <person name="Lee K.C."/>
            <person name="Eom M.K."/>
            <person name="Kim J.-S."/>
            <person name="Kang S.W."/>
            <person name="Sin Y."/>
            <person name="Lee J.-S."/>
        </authorList>
    </citation>
    <scope>NUCLEOTIDE SEQUENCE [LARGE SCALE GENOMIC DNA]</scope>
    <source>
        <strain evidence="1 2">B3-10</strain>
    </source>
</reference>
<organism evidence="1 2">
    <name type="scientific">Rhizosphaericola mali</name>
    <dbReference type="NCBI Taxonomy" id="2545455"/>
    <lineage>
        <taxon>Bacteria</taxon>
        <taxon>Pseudomonadati</taxon>
        <taxon>Bacteroidota</taxon>
        <taxon>Chitinophagia</taxon>
        <taxon>Chitinophagales</taxon>
        <taxon>Chitinophagaceae</taxon>
        <taxon>Rhizosphaericola</taxon>
    </lineage>
</organism>
<evidence type="ECO:0000313" key="2">
    <source>
        <dbReference type="Proteomes" id="UP000292424"/>
    </source>
</evidence>
<evidence type="ECO:0008006" key="3">
    <source>
        <dbReference type="Google" id="ProtNLM"/>
    </source>
</evidence>
<proteinExistence type="predicted"/>
<dbReference type="EMBL" id="CP044016">
    <property type="protein sequence ID" value="QES90177.1"/>
    <property type="molecule type" value="Genomic_DNA"/>
</dbReference>